<accession>A0ACC1XLL4</accession>
<keyword evidence="2" id="KW-1185">Reference proteome</keyword>
<comment type="caution">
    <text evidence="1">The sequence shown here is derived from an EMBL/GenBank/DDBJ whole genome shotgun (WGS) entry which is preliminary data.</text>
</comment>
<protein>
    <submittedName>
        <fullName evidence="1">Transcription factor Myb</fullName>
    </submittedName>
</protein>
<sequence>MEGKSEYKRGLWTVEEDKLLIDYIAVHGKGKWNRIPKLTGLKRCGKSCRLRWINYLSPNVKRGDFTEEEDDLIIRLHNLLGNRWSLIAGRISGRTDNQVKNHWNTHLSKRLGIKKVKSKVGASSQTILFKESGKSLRTCSASNLTPTPDCKAGAADPEVTENGSHRAAGVNSVQELRIDEDNYENHFWFLNDDLDSQVPSLMEFLDKSLDFVWNGM</sequence>
<reference evidence="1 2" key="1">
    <citation type="journal article" date="2023" name="Science">
        <title>Complex scaffold remodeling in plant triterpene biosynthesis.</title>
        <authorList>
            <person name="De La Pena R."/>
            <person name="Hodgson H."/>
            <person name="Liu J.C."/>
            <person name="Stephenson M.J."/>
            <person name="Martin A.C."/>
            <person name="Owen C."/>
            <person name="Harkess A."/>
            <person name="Leebens-Mack J."/>
            <person name="Jimenez L.E."/>
            <person name="Osbourn A."/>
            <person name="Sattely E.S."/>
        </authorList>
    </citation>
    <scope>NUCLEOTIDE SEQUENCE [LARGE SCALE GENOMIC DNA]</scope>
    <source>
        <strain evidence="2">cv. JPN11</strain>
        <tissue evidence="1">Leaf</tissue>
    </source>
</reference>
<proteinExistence type="predicted"/>
<organism evidence="1 2">
    <name type="scientific">Melia azedarach</name>
    <name type="common">Chinaberry tree</name>
    <dbReference type="NCBI Taxonomy" id="155640"/>
    <lineage>
        <taxon>Eukaryota</taxon>
        <taxon>Viridiplantae</taxon>
        <taxon>Streptophyta</taxon>
        <taxon>Embryophyta</taxon>
        <taxon>Tracheophyta</taxon>
        <taxon>Spermatophyta</taxon>
        <taxon>Magnoliopsida</taxon>
        <taxon>eudicotyledons</taxon>
        <taxon>Gunneridae</taxon>
        <taxon>Pentapetalae</taxon>
        <taxon>rosids</taxon>
        <taxon>malvids</taxon>
        <taxon>Sapindales</taxon>
        <taxon>Meliaceae</taxon>
        <taxon>Melia</taxon>
    </lineage>
</organism>
<dbReference type="Proteomes" id="UP001164539">
    <property type="component" value="Chromosome 8"/>
</dbReference>
<gene>
    <name evidence="1" type="ORF">OWV82_014586</name>
</gene>
<name>A0ACC1XLL4_MELAZ</name>
<evidence type="ECO:0000313" key="1">
    <source>
        <dbReference type="EMBL" id="KAJ4712327.1"/>
    </source>
</evidence>
<evidence type="ECO:0000313" key="2">
    <source>
        <dbReference type="Proteomes" id="UP001164539"/>
    </source>
</evidence>
<dbReference type="EMBL" id="CM051401">
    <property type="protein sequence ID" value="KAJ4712327.1"/>
    <property type="molecule type" value="Genomic_DNA"/>
</dbReference>